<dbReference type="FunFam" id="3.40.50.620:FF:000037">
    <property type="entry name" value="Glutamine--tRNA ligase cytoplasmic"/>
    <property type="match status" value="1"/>
</dbReference>
<dbReference type="GO" id="GO:0006425">
    <property type="term" value="P:glutaminyl-tRNA aminoacylation"/>
    <property type="evidence" value="ECO:0007669"/>
    <property type="project" value="UniProtKB-UniRule"/>
</dbReference>
<dbReference type="PANTHER" id="PTHR43097">
    <property type="entry name" value="GLUTAMINE-TRNA LIGASE"/>
    <property type="match status" value="1"/>
</dbReference>
<gene>
    <name evidence="9 14" type="primary">glnS</name>
    <name evidence="14" type="ORF">EHSB41UT_03012</name>
</gene>
<dbReference type="InterPro" id="IPR020061">
    <property type="entry name" value="Glu_tRNA_lig_a-bdl"/>
</dbReference>
<evidence type="ECO:0000256" key="6">
    <source>
        <dbReference type="ARBA" id="ARBA00022917"/>
    </source>
</evidence>
<evidence type="ECO:0000313" key="15">
    <source>
        <dbReference type="Proteomes" id="UP000196573"/>
    </source>
</evidence>
<comment type="subcellular location">
    <subcellularLocation>
        <location evidence="9">Cytoplasm</location>
    </subcellularLocation>
</comment>
<feature type="domain" description="tRNA synthetases class I (E and Q) anti-codon binding" evidence="13">
    <location>
        <begin position="467"/>
        <end position="540"/>
    </location>
</feature>
<evidence type="ECO:0000256" key="3">
    <source>
        <dbReference type="ARBA" id="ARBA00022598"/>
    </source>
</evidence>
<dbReference type="GO" id="GO:0004819">
    <property type="term" value="F:glutamine-tRNA ligase activity"/>
    <property type="evidence" value="ECO:0007669"/>
    <property type="project" value="UniProtKB-UniRule"/>
</dbReference>
<dbReference type="FunFam" id="1.10.1160.10:FF:000001">
    <property type="entry name" value="Glutamine--tRNA ligase"/>
    <property type="match status" value="1"/>
</dbReference>
<sequence length="568" mass="65079">MSNSESPKAAGKPKNFLEQIIDRDLAEGKVPNGKIITRFPPEPNGFLHLGHATSICLNFGLAETYNGECNLRFDDTNPEKEEQVYVDAIQEDVKWLGFNWSGDVRYASSYFDTFYEWALHLIREGKAYVDFQDAETMRETKGNFTKPGVNSPWRDKSVDENLAEFENMRLGKYDEGKACLRAKIDMQSGNMNMRDPVLYRIRKVPHHQTGDKWCIYPSYDFAHGQEDAIEGVTHSICTLEFEDHKPLYEWFLDNLPVPARPRQYEFARTNLNYVVTSKRKLKRLVDEKVVDGWDDPRMPTVSGMRRRGYTPTSIRKFSEMVGVSRTDGIADFSMLEHAIRDDLNNNAARAMAVLDPLKVVITNMAEGEVQDMTAAAHPNKPELGERVLPFTRELYIDREDFNEDNTLSRKKFKRLVTGEYIRLRSTYVIKHEETIKDDNGEIVEIRCSYVPGTVGENPPEDVKPRGVIHWVSASHGTEAELRMYDRLFNHEAPDRGEEDFLTHINPNSLSVKTAWVEPSLANAAPEQGFQFEREGYFVADRFDHTPEKPVFNLTIGLKDTWAGKAGNQ</sequence>
<dbReference type="SUPFAM" id="SSF52374">
    <property type="entry name" value="Nucleotidylyl transferase"/>
    <property type="match status" value="1"/>
</dbReference>
<keyword evidence="4 9" id="KW-0547">Nucleotide-binding</keyword>
<evidence type="ECO:0000256" key="9">
    <source>
        <dbReference type="HAMAP-Rule" id="MF_00126"/>
    </source>
</evidence>
<keyword evidence="5 9" id="KW-0067">ATP-binding</keyword>
<dbReference type="Gene3D" id="3.40.50.620">
    <property type="entry name" value="HUPs"/>
    <property type="match status" value="1"/>
</dbReference>
<dbReference type="SUPFAM" id="SSF50715">
    <property type="entry name" value="Ribosomal protein L25-like"/>
    <property type="match status" value="1"/>
</dbReference>
<comment type="similarity">
    <text evidence="1 9 10">Belongs to the class-I aminoacyl-tRNA synthetase family.</text>
</comment>
<dbReference type="PANTHER" id="PTHR43097:SF5">
    <property type="entry name" value="GLUTAMATE--TRNA LIGASE"/>
    <property type="match status" value="1"/>
</dbReference>
<dbReference type="PROSITE" id="PS00178">
    <property type="entry name" value="AA_TRNA_LIGASE_I"/>
    <property type="match status" value="1"/>
</dbReference>
<dbReference type="AlphaFoldDB" id="A0A1X7AME2"/>
<feature type="binding site" evidence="9">
    <location>
        <position position="219"/>
    </location>
    <ligand>
        <name>L-glutamine</name>
        <dbReference type="ChEBI" id="CHEBI:58359"/>
    </ligand>
</feature>
<dbReference type="InterPro" id="IPR022861">
    <property type="entry name" value="Gln_tRNA_ligase_bac"/>
</dbReference>
<evidence type="ECO:0000256" key="8">
    <source>
        <dbReference type="ARBA" id="ARBA00048270"/>
    </source>
</evidence>
<dbReference type="RefSeq" id="WP_087111322.1">
    <property type="nucleotide sequence ID" value="NZ_CBCSCN010000007.1"/>
</dbReference>
<evidence type="ECO:0000256" key="2">
    <source>
        <dbReference type="ARBA" id="ARBA00022490"/>
    </source>
</evidence>
<feature type="domain" description="Glutamyl/glutaminyl-tRNA synthetase class Ib anti-codon binding" evidence="12">
    <location>
        <begin position="347"/>
        <end position="449"/>
    </location>
</feature>
<comment type="catalytic activity">
    <reaction evidence="8 9">
        <text>tRNA(Gln) + L-glutamine + ATP = L-glutaminyl-tRNA(Gln) + AMP + diphosphate</text>
        <dbReference type="Rhea" id="RHEA:20121"/>
        <dbReference type="Rhea" id="RHEA-COMP:9662"/>
        <dbReference type="Rhea" id="RHEA-COMP:9681"/>
        <dbReference type="ChEBI" id="CHEBI:30616"/>
        <dbReference type="ChEBI" id="CHEBI:33019"/>
        <dbReference type="ChEBI" id="CHEBI:58359"/>
        <dbReference type="ChEBI" id="CHEBI:78442"/>
        <dbReference type="ChEBI" id="CHEBI:78521"/>
        <dbReference type="ChEBI" id="CHEBI:456215"/>
        <dbReference type="EC" id="6.1.1.18"/>
    </reaction>
</comment>
<dbReference type="Pfam" id="PF20974">
    <property type="entry name" value="tRNA-synt_1c_C2"/>
    <property type="match status" value="1"/>
</dbReference>
<keyword evidence="6 9" id="KW-0648">Protein biosynthesis</keyword>
<dbReference type="Gene3D" id="1.10.1160.10">
    <property type="entry name" value="Glutamyl-trna Synthetase, Domain 2"/>
    <property type="match status" value="1"/>
</dbReference>
<dbReference type="FunFam" id="3.90.800.10:FF:000001">
    <property type="entry name" value="Glutamine--tRNA ligase"/>
    <property type="match status" value="1"/>
</dbReference>
<dbReference type="Pfam" id="PF03950">
    <property type="entry name" value="tRNA-synt_1c_C"/>
    <property type="match status" value="1"/>
</dbReference>
<dbReference type="InterPro" id="IPR020058">
    <property type="entry name" value="Glu/Gln-tRNA-synth_Ib_cat-dom"/>
</dbReference>
<keyword evidence="2 9" id="KW-0963">Cytoplasm</keyword>
<evidence type="ECO:0000256" key="1">
    <source>
        <dbReference type="ARBA" id="ARBA00005594"/>
    </source>
</evidence>
<dbReference type="InterPro" id="IPR049437">
    <property type="entry name" value="tRNA-synt_1c_C2"/>
</dbReference>
<dbReference type="GO" id="GO:0006424">
    <property type="term" value="P:glutamyl-tRNA aminoacylation"/>
    <property type="evidence" value="ECO:0007669"/>
    <property type="project" value="UniProtKB-UniRule"/>
</dbReference>
<proteinExistence type="inferred from homology"/>
<dbReference type="Gene3D" id="3.90.800.10">
    <property type="entry name" value="Glutamyl-tRNA Synthetase, Domain 3"/>
    <property type="match status" value="1"/>
</dbReference>
<organism evidence="14 15">
    <name type="scientific">Parendozoicomonas haliclonae</name>
    <dbReference type="NCBI Taxonomy" id="1960125"/>
    <lineage>
        <taxon>Bacteria</taxon>
        <taxon>Pseudomonadati</taxon>
        <taxon>Pseudomonadota</taxon>
        <taxon>Gammaproteobacteria</taxon>
        <taxon>Oceanospirillales</taxon>
        <taxon>Endozoicomonadaceae</taxon>
        <taxon>Parendozoicomonas</taxon>
    </lineage>
</organism>
<dbReference type="InterPro" id="IPR001412">
    <property type="entry name" value="aa-tRNA-synth_I_CS"/>
</dbReference>
<dbReference type="EMBL" id="FWPT01000007">
    <property type="protein sequence ID" value="SMA49036.1"/>
    <property type="molecule type" value="Genomic_DNA"/>
</dbReference>
<name>A0A1X7AME2_9GAMM</name>
<feature type="binding site" evidence="9">
    <location>
        <position position="74"/>
    </location>
    <ligand>
        <name>L-glutamine</name>
        <dbReference type="ChEBI" id="CHEBI:58359"/>
    </ligand>
</feature>
<dbReference type="PRINTS" id="PR00987">
    <property type="entry name" value="TRNASYNTHGLU"/>
</dbReference>
<dbReference type="NCBIfam" id="TIGR00440">
    <property type="entry name" value="glnS"/>
    <property type="match status" value="1"/>
</dbReference>
<dbReference type="Proteomes" id="UP000196573">
    <property type="component" value="Unassembled WGS sequence"/>
</dbReference>
<evidence type="ECO:0000259" key="11">
    <source>
        <dbReference type="Pfam" id="PF00749"/>
    </source>
</evidence>
<feature type="binding site" evidence="9">
    <location>
        <begin position="42"/>
        <end position="44"/>
    </location>
    <ligand>
        <name>ATP</name>
        <dbReference type="ChEBI" id="CHEBI:30616"/>
    </ligand>
</feature>
<dbReference type="Pfam" id="PF00749">
    <property type="entry name" value="tRNA-synt_1c"/>
    <property type="match status" value="1"/>
</dbReference>
<evidence type="ECO:0000256" key="4">
    <source>
        <dbReference type="ARBA" id="ARBA00022741"/>
    </source>
</evidence>
<dbReference type="InterPro" id="IPR014729">
    <property type="entry name" value="Rossmann-like_a/b/a_fold"/>
</dbReference>
<evidence type="ECO:0000256" key="7">
    <source>
        <dbReference type="ARBA" id="ARBA00023146"/>
    </source>
</evidence>
<evidence type="ECO:0000256" key="10">
    <source>
        <dbReference type="RuleBase" id="RU363037"/>
    </source>
</evidence>
<feature type="short sequence motif" description="'HIGH' region" evidence="9">
    <location>
        <begin position="41"/>
        <end position="51"/>
    </location>
</feature>
<dbReference type="InterPro" id="IPR011035">
    <property type="entry name" value="Ribosomal_bL25/Gln-tRNA_synth"/>
</dbReference>
<comment type="caution">
    <text evidence="9">Lacks conserved residue(s) required for the propagation of feature annotation.</text>
</comment>
<accession>A0A1X7AME2</accession>
<comment type="subunit">
    <text evidence="9">Monomer.</text>
</comment>
<feature type="binding site" evidence="9">
    <location>
        <position position="238"/>
    </location>
    <ligand>
        <name>ATP</name>
        <dbReference type="ChEBI" id="CHEBI:30616"/>
    </ligand>
</feature>
<dbReference type="NCBIfam" id="NF011291">
    <property type="entry name" value="PRK14703.1"/>
    <property type="match status" value="1"/>
</dbReference>
<dbReference type="InterPro" id="IPR050132">
    <property type="entry name" value="Gln/Glu-tRNA_Ligase"/>
</dbReference>
<keyword evidence="15" id="KW-1185">Reference proteome</keyword>
<dbReference type="InterPro" id="IPR000924">
    <property type="entry name" value="Glu/Gln-tRNA-synth"/>
</dbReference>
<protein>
    <recommendedName>
        <fullName evidence="9">Glutamine--tRNA ligase</fullName>
        <ecNumber evidence="9">6.1.1.18</ecNumber>
    </recommendedName>
    <alternativeName>
        <fullName evidence="9">Glutaminyl-tRNA synthetase</fullName>
        <shortName evidence="9">GlnRS</shortName>
    </alternativeName>
</protein>
<dbReference type="GO" id="GO:0005524">
    <property type="term" value="F:ATP binding"/>
    <property type="evidence" value="ECO:0007669"/>
    <property type="project" value="UniProtKB-UniRule"/>
</dbReference>
<dbReference type="HAMAP" id="MF_00126">
    <property type="entry name" value="Gln_tRNA_synth"/>
    <property type="match status" value="1"/>
</dbReference>
<feature type="short sequence motif" description="'KMSKS' region" evidence="9">
    <location>
        <begin position="275"/>
        <end position="279"/>
    </location>
</feature>
<keyword evidence="7 9" id="KW-0030">Aminoacyl-tRNA synthetase</keyword>
<dbReference type="OrthoDB" id="9801560at2"/>
<evidence type="ECO:0000259" key="13">
    <source>
        <dbReference type="Pfam" id="PF20974"/>
    </source>
</evidence>
<reference evidence="14 15" key="1">
    <citation type="submission" date="2017-03" db="EMBL/GenBank/DDBJ databases">
        <authorList>
            <person name="Afonso C.L."/>
            <person name="Miller P.J."/>
            <person name="Scott M.A."/>
            <person name="Spackman E."/>
            <person name="Goraichik I."/>
            <person name="Dimitrov K.M."/>
            <person name="Suarez D.L."/>
            <person name="Swayne D.E."/>
        </authorList>
    </citation>
    <scope>NUCLEOTIDE SEQUENCE [LARGE SCALE GENOMIC DNA]</scope>
    <source>
        <strain evidence="14">SB41UT1</strain>
    </source>
</reference>
<dbReference type="InterPro" id="IPR020056">
    <property type="entry name" value="Rbsml_bL25/Gln-tRNA_synth_N"/>
</dbReference>
<evidence type="ECO:0000313" key="14">
    <source>
        <dbReference type="EMBL" id="SMA49036.1"/>
    </source>
</evidence>
<dbReference type="InterPro" id="IPR004514">
    <property type="entry name" value="Gln-tRNA-synth"/>
</dbReference>
<evidence type="ECO:0000256" key="5">
    <source>
        <dbReference type="ARBA" id="ARBA00022840"/>
    </source>
</evidence>
<dbReference type="GO" id="GO:0005829">
    <property type="term" value="C:cytosol"/>
    <property type="evidence" value="ECO:0007669"/>
    <property type="project" value="TreeGrafter"/>
</dbReference>
<dbReference type="EC" id="6.1.1.18" evidence="9"/>
<dbReference type="Gene3D" id="2.40.240.10">
    <property type="entry name" value="Ribosomal Protein L25, Chain P"/>
    <property type="match status" value="2"/>
</dbReference>
<keyword evidence="3 9" id="KW-0436">Ligase</keyword>
<dbReference type="InterPro" id="IPR020059">
    <property type="entry name" value="Glu/Gln-tRNA-synth_Ib_codon-bd"/>
</dbReference>
<evidence type="ECO:0000259" key="12">
    <source>
        <dbReference type="Pfam" id="PF03950"/>
    </source>
</evidence>
<feature type="domain" description="Glutamyl/glutaminyl-tRNA synthetase class Ib catalytic" evidence="11">
    <location>
        <begin position="34"/>
        <end position="339"/>
    </location>
</feature>